<comment type="caution">
    <text evidence="1">The sequence shown here is derived from an EMBL/GenBank/DDBJ whole genome shotgun (WGS) entry which is preliminary data.</text>
</comment>
<gene>
    <name evidence="1" type="ORF">CCAP1982_LOCUS204</name>
</gene>
<dbReference type="Proteomes" id="UP000606786">
    <property type="component" value="Unassembled WGS sequence"/>
</dbReference>
<sequence>MRTHGWPIPSIAANNNNFDIENTFSYLTSTLNVLRCKELQRVKASGSRLAIDDVDEEATMSRWDVAQSEALHGRSNIMTHTTQ</sequence>
<organism evidence="1 2">
    <name type="scientific">Ceratitis capitata</name>
    <name type="common">Mediterranean fruit fly</name>
    <name type="synonym">Tephritis capitata</name>
    <dbReference type="NCBI Taxonomy" id="7213"/>
    <lineage>
        <taxon>Eukaryota</taxon>
        <taxon>Metazoa</taxon>
        <taxon>Ecdysozoa</taxon>
        <taxon>Arthropoda</taxon>
        <taxon>Hexapoda</taxon>
        <taxon>Insecta</taxon>
        <taxon>Pterygota</taxon>
        <taxon>Neoptera</taxon>
        <taxon>Endopterygota</taxon>
        <taxon>Diptera</taxon>
        <taxon>Brachycera</taxon>
        <taxon>Muscomorpha</taxon>
        <taxon>Tephritoidea</taxon>
        <taxon>Tephritidae</taxon>
        <taxon>Ceratitis</taxon>
        <taxon>Ceratitis</taxon>
    </lineage>
</organism>
<accession>A0A811U1B5</accession>
<keyword evidence="2" id="KW-1185">Reference proteome</keyword>
<evidence type="ECO:0000313" key="1">
    <source>
        <dbReference type="EMBL" id="CAD6991273.1"/>
    </source>
</evidence>
<name>A0A811U1B5_CERCA</name>
<dbReference type="AlphaFoldDB" id="A0A811U1B5"/>
<proteinExistence type="predicted"/>
<protein>
    <submittedName>
        <fullName evidence="1">(Mediterranean fruit fly) hypothetical protein</fullName>
    </submittedName>
</protein>
<reference evidence="1" key="1">
    <citation type="submission" date="2020-11" db="EMBL/GenBank/DDBJ databases">
        <authorList>
            <person name="Whitehead M."/>
        </authorList>
    </citation>
    <scope>NUCLEOTIDE SEQUENCE</scope>
    <source>
        <strain evidence="1">EGII</strain>
    </source>
</reference>
<evidence type="ECO:0000313" key="2">
    <source>
        <dbReference type="Proteomes" id="UP000606786"/>
    </source>
</evidence>
<dbReference type="EMBL" id="CAJHJT010000001">
    <property type="protein sequence ID" value="CAD6991273.1"/>
    <property type="molecule type" value="Genomic_DNA"/>
</dbReference>